<name>A0A0L0HJI7_SPIPD</name>
<dbReference type="PANTHER" id="PTHR37332">
    <property type="entry name" value="EXPRESSED PROTEIN"/>
    <property type="match status" value="1"/>
</dbReference>
<feature type="region of interest" description="Disordered" evidence="1">
    <location>
        <begin position="119"/>
        <end position="140"/>
    </location>
</feature>
<dbReference type="VEuPathDB" id="FungiDB:SPPG_03414"/>
<dbReference type="OMA" id="GRIYWFK"/>
<dbReference type="GeneID" id="27686933"/>
<evidence type="ECO:0000256" key="1">
    <source>
        <dbReference type="SAM" id="MobiDB-lite"/>
    </source>
</evidence>
<dbReference type="EMBL" id="KQ257454">
    <property type="protein sequence ID" value="KND01616.1"/>
    <property type="molecule type" value="Genomic_DNA"/>
</dbReference>
<organism evidence="2 3">
    <name type="scientific">Spizellomyces punctatus (strain DAOM BR117)</name>
    <dbReference type="NCBI Taxonomy" id="645134"/>
    <lineage>
        <taxon>Eukaryota</taxon>
        <taxon>Fungi</taxon>
        <taxon>Fungi incertae sedis</taxon>
        <taxon>Chytridiomycota</taxon>
        <taxon>Chytridiomycota incertae sedis</taxon>
        <taxon>Chytridiomycetes</taxon>
        <taxon>Spizellomycetales</taxon>
        <taxon>Spizellomycetaceae</taxon>
        <taxon>Spizellomyces</taxon>
    </lineage>
</organism>
<reference evidence="2 3" key="1">
    <citation type="submission" date="2009-08" db="EMBL/GenBank/DDBJ databases">
        <title>The Genome Sequence of Spizellomyces punctatus strain DAOM BR117.</title>
        <authorList>
            <consortium name="The Broad Institute Genome Sequencing Platform"/>
            <person name="Russ C."/>
            <person name="Cuomo C."/>
            <person name="Shea T."/>
            <person name="Young S.K."/>
            <person name="Zeng Q."/>
            <person name="Koehrsen M."/>
            <person name="Haas B."/>
            <person name="Borodovsky M."/>
            <person name="Guigo R."/>
            <person name="Alvarado L."/>
            <person name="Berlin A."/>
            <person name="Bochicchio J."/>
            <person name="Borenstein D."/>
            <person name="Chapman S."/>
            <person name="Chen Z."/>
            <person name="Engels R."/>
            <person name="Freedman E."/>
            <person name="Gellesch M."/>
            <person name="Goldberg J."/>
            <person name="Griggs A."/>
            <person name="Gujja S."/>
            <person name="Heiman D."/>
            <person name="Hepburn T."/>
            <person name="Howarth C."/>
            <person name="Jen D."/>
            <person name="Larson L."/>
            <person name="Lewis B."/>
            <person name="Mehta T."/>
            <person name="Park D."/>
            <person name="Pearson M."/>
            <person name="Roberts A."/>
            <person name="Saif S."/>
            <person name="Shenoy N."/>
            <person name="Sisk P."/>
            <person name="Stolte C."/>
            <person name="Sykes S."/>
            <person name="Thomson T."/>
            <person name="Walk T."/>
            <person name="White J."/>
            <person name="Yandava C."/>
            <person name="Burger G."/>
            <person name="Gray M.W."/>
            <person name="Holland P.W.H."/>
            <person name="King N."/>
            <person name="Lang F.B.F."/>
            <person name="Roger A.J."/>
            <person name="Ruiz-Trillo I."/>
            <person name="Lander E."/>
            <person name="Nusbaum C."/>
        </authorList>
    </citation>
    <scope>NUCLEOTIDE SEQUENCE [LARGE SCALE GENOMIC DNA]</scope>
    <source>
        <strain evidence="2 3">DAOM BR117</strain>
    </source>
</reference>
<gene>
    <name evidence="2" type="ORF">SPPG_03414</name>
</gene>
<dbReference type="InParanoid" id="A0A0L0HJI7"/>
<dbReference type="eggNOG" id="ENOG502S1UN">
    <property type="taxonomic scope" value="Eukaryota"/>
</dbReference>
<protein>
    <submittedName>
        <fullName evidence="2">Uncharacterized protein</fullName>
    </submittedName>
</protein>
<keyword evidence="3" id="KW-1185">Reference proteome</keyword>
<dbReference type="PANTHER" id="PTHR37332:SF1">
    <property type="entry name" value="ELMO DOMAIN-CONTAINING PROTEIN"/>
    <property type="match status" value="1"/>
</dbReference>
<dbReference type="STRING" id="645134.A0A0L0HJI7"/>
<accession>A0A0L0HJI7</accession>
<proteinExistence type="predicted"/>
<sequence length="232" mass="26271">MELALDQLIDGLPTTHVSFETLRDFVKKRIGTFQYIIKMHEGNSHFLSTVIISNDMLVTMHHEEKAKVKKRVTKWFHLGYSIGTILGIPSSTDFVRAFSQLVSEYENSDNDSRRNLKRIFSGKTPRGGSTGDQTSQPPDAGVYTYMDTPHLPFDIDHVPTVLGLFEVLTLAYSKFTENSEACRNQAFIDAVMKIDGKIKKIIGVVMKDLDFVAKNRVKEELDMLLLTPPELM</sequence>
<dbReference type="AlphaFoldDB" id="A0A0L0HJI7"/>
<evidence type="ECO:0000313" key="3">
    <source>
        <dbReference type="Proteomes" id="UP000053201"/>
    </source>
</evidence>
<dbReference type="OrthoDB" id="14339at2759"/>
<evidence type="ECO:0000313" key="2">
    <source>
        <dbReference type="EMBL" id="KND01616.1"/>
    </source>
</evidence>
<dbReference type="Proteomes" id="UP000053201">
    <property type="component" value="Unassembled WGS sequence"/>
</dbReference>
<dbReference type="RefSeq" id="XP_016609655.1">
    <property type="nucleotide sequence ID" value="XM_016751682.1"/>
</dbReference>